<evidence type="ECO:0000259" key="5">
    <source>
        <dbReference type="PROSITE" id="PS50118"/>
    </source>
</evidence>
<evidence type="ECO:0000313" key="6">
    <source>
        <dbReference type="EMBL" id="KAL0097096.1"/>
    </source>
</evidence>
<feature type="compositionally biased region" description="Basic and acidic residues" evidence="4">
    <location>
        <begin position="101"/>
        <end position="123"/>
    </location>
</feature>
<dbReference type="Gene3D" id="1.10.30.10">
    <property type="entry name" value="High mobility group box domain"/>
    <property type="match status" value="1"/>
</dbReference>
<proteinExistence type="predicted"/>
<evidence type="ECO:0000256" key="1">
    <source>
        <dbReference type="ARBA" id="ARBA00023125"/>
    </source>
</evidence>
<organism evidence="6 7">
    <name type="scientific">Phycomyces blakesleeanus</name>
    <dbReference type="NCBI Taxonomy" id="4837"/>
    <lineage>
        <taxon>Eukaryota</taxon>
        <taxon>Fungi</taxon>
        <taxon>Fungi incertae sedis</taxon>
        <taxon>Mucoromycota</taxon>
        <taxon>Mucoromycotina</taxon>
        <taxon>Mucoromycetes</taxon>
        <taxon>Mucorales</taxon>
        <taxon>Phycomycetaceae</taxon>
        <taxon>Phycomyces</taxon>
    </lineage>
</organism>
<evidence type="ECO:0000256" key="3">
    <source>
        <dbReference type="PROSITE-ProRule" id="PRU00267"/>
    </source>
</evidence>
<reference evidence="6 7" key="1">
    <citation type="submission" date="2024-04" db="EMBL/GenBank/DDBJ databases">
        <title>Symmetric and asymmetric DNA N6-adenine methylation regulates different biological responses in Mucorales.</title>
        <authorList>
            <consortium name="Lawrence Berkeley National Laboratory"/>
            <person name="Lax C."/>
            <person name="Mondo S.J."/>
            <person name="Osorio-Concepcion M."/>
            <person name="Muszewska A."/>
            <person name="Corrochano-Luque M."/>
            <person name="Gutierrez G."/>
            <person name="Riley R."/>
            <person name="Lipzen A."/>
            <person name="Guo J."/>
            <person name="Hundley H."/>
            <person name="Amirebrahimi M."/>
            <person name="Ng V."/>
            <person name="Lorenzo-Gutierrez D."/>
            <person name="Binder U."/>
            <person name="Yang J."/>
            <person name="Song Y."/>
            <person name="Canovas D."/>
            <person name="Navarro E."/>
            <person name="Freitag M."/>
            <person name="Gabaldon T."/>
            <person name="Grigoriev I.V."/>
            <person name="Corrochano L.M."/>
            <person name="Nicolas F.E."/>
            <person name="Garre V."/>
        </authorList>
    </citation>
    <scope>NUCLEOTIDE SEQUENCE [LARGE SCALE GENOMIC DNA]</scope>
    <source>
        <strain evidence="6 7">L51</strain>
    </source>
</reference>
<feature type="compositionally biased region" description="Polar residues" evidence="4">
    <location>
        <begin position="275"/>
        <end position="291"/>
    </location>
</feature>
<dbReference type="InterPro" id="IPR009071">
    <property type="entry name" value="HMG_box_dom"/>
</dbReference>
<dbReference type="EMBL" id="JBCLYO010000001">
    <property type="protein sequence ID" value="KAL0097096.1"/>
    <property type="molecule type" value="Genomic_DNA"/>
</dbReference>
<dbReference type="Pfam" id="PF00505">
    <property type="entry name" value="HMG_box"/>
    <property type="match status" value="1"/>
</dbReference>
<protein>
    <recommendedName>
        <fullName evidence="5">HMG box domain-containing protein</fullName>
    </recommendedName>
</protein>
<comment type="caution">
    <text evidence="6">The sequence shown here is derived from an EMBL/GenBank/DDBJ whole genome shotgun (WGS) entry which is preliminary data.</text>
</comment>
<feature type="compositionally biased region" description="Low complexity" evidence="4">
    <location>
        <begin position="244"/>
        <end position="262"/>
    </location>
</feature>
<feature type="DNA-binding region" description="HMG box" evidence="3">
    <location>
        <begin position="38"/>
        <end position="106"/>
    </location>
</feature>
<dbReference type="InterPro" id="IPR036910">
    <property type="entry name" value="HMG_box_dom_sf"/>
</dbReference>
<name>A0ABR3BG29_PHYBL</name>
<sequence>MVLVEYLDDFEANIKEVPAESDHKKKRKVSKSKDKNAPKRNYHSYVHFAVKMSPLIKAEHPELNQKEVYKEVGVKWNALTEEEKQPYIDLANKDKVRYSHEMEEYIKNHPPKDDSENESDAHDAAPAPKKSSSRKTSKSKKAAKAIKAEPVEPVFPSEPEASHTEPESGAADEPSSSTTPAVARRTSAHEALGKEIVDTILSRFASESSSDSDTDASESNKPAPKKKSAAKKAAADKKKKKPVSKNGSNKDTAPTTETSTETVDLPAGVPRLSNDHSLTTSDSNKETTAASTDDPAQVTSSTKPSSDDKAKGSKTKLVRKLNQVKNVTKDNRIKAQKKKQQKVKKDEANDDEA</sequence>
<evidence type="ECO:0000313" key="7">
    <source>
        <dbReference type="Proteomes" id="UP001448207"/>
    </source>
</evidence>
<keyword evidence="7" id="KW-1185">Reference proteome</keyword>
<feature type="domain" description="HMG box" evidence="5">
    <location>
        <begin position="38"/>
        <end position="106"/>
    </location>
</feature>
<keyword evidence="1 3" id="KW-0238">DNA-binding</keyword>
<feature type="region of interest" description="Disordered" evidence="4">
    <location>
        <begin position="17"/>
        <end position="42"/>
    </location>
</feature>
<dbReference type="InterPro" id="IPR051965">
    <property type="entry name" value="ChromReg_NeuronalGeneExpr"/>
</dbReference>
<feature type="compositionally biased region" description="Basic residues" evidence="4">
    <location>
        <begin position="131"/>
        <end position="144"/>
    </location>
</feature>
<gene>
    <name evidence="6" type="ORF">J3Q64DRAFT_1711329</name>
</gene>
<keyword evidence="2 3" id="KW-0539">Nucleus</keyword>
<accession>A0ABR3BG29</accession>
<feature type="region of interest" description="Disordered" evidence="4">
    <location>
        <begin position="101"/>
        <end position="353"/>
    </location>
</feature>
<dbReference type="SMART" id="SM00398">
    <property type="entry name" value="HMG"/>
    <property type="match status" value="1"/>
</dbReference>
<feature type="compositionally biased region" description="Basic and acidic residues" evidence="4">
    <location>
        <begin position="187"/>
        <end position="197"/>
    </location>
</feature>
<dbReference type="PROSITE" id="PS50118">
    <property type="entry name" value="HMG_BOX_2"/>
    <property type="match status" value="1"/>
</dbReference>
<dbReference type="PANTHER" id="PTHR46040:SF3">
    <property type="entry name" value="HIGH MOBILITY GROUP PROTEIN 2"/>
    <property type="match status" value="1"/>
</dbReference>
<evidence type="ECO:0000256" key="2">
    <source>
        <dbReference type="ARBA" id="ARBA00023242"/>
    </source>
</evidence>
<evidence type="ECO:0000256" key="4">
    <source>
        <dbReference type="SAM" id="MobiDB-lite"/>
    </source>
</evidence>
<dbReference type="PANTHER" id="PTHR46040">
    <property type="entry name" value="HIGH MOBILITY GROUP PROTEIN 2"/>
    <property type="match status" value="1"/>
</dbReference>
<dbReference type="SUPFAM" id="SSF47095">
    <property type="entry name" value="HMG-box"/>
    <property type="match status" value="1"/>
</dbReference>
<dbReference type="Proteomes" id="UP001448207">
    <property type="component" value="Unassembled WGS sequence"/>
</dbReference>